<dbReference type="InterPro" id="IPR006580">
    <property type="entry name" value="Znf_TTF"/>
</dbReference>
<dbReference type="Pfam" id="PF14291">
    <property type="entry name" value="DUF4371"/>
    <property type="match status" value="1"/>
</dbReference>
<dbReference type="GO" id="GO:0046983">
    <property type="term" value="F:protein dimerization activity"/>
    <property type="evidence" value="ECO:0007669"/>
    <property type="project" value="InterPro"/>
</dbReference>
<dbReference type="Proteomes" id="UP001152320">
    <property type="component" value="Chromosome 1"/>
</dbReference>
<keyword evidence="3" id="KW-1185">Reference proteome</keyword>
<evidence type="ECO:0000313" key="2">
    <source>
        <dbReference type="EMBL" id="KAJ8049563.1"/>
    </source>
</evidence>
<evidence type="ECO:0000259" key="1">
    <source>
        <dbReference type="SMART" id="SM00597"/>
    </source>
</evidence>
<gene>
    <name evidence="2" type="ORF">HOLleu_02349</name>
</gene>
<dbReference type="OrthoDB" id="1739706at2759"/>
<proteinExistence type="predicted"/>
<dbReference type="EMBL" id="JAIZAY010000001">
    <property type="protein sequence ID" value="KAJ8049563.1"/>
    <property type="molecule type" value="Genomic_DNA"/>
</dbReference>
<dbReference type="Pfam" id="PF05699">
    <property type="entry name" value="Dimer_Tnp_hAT"/>
    <property type="match status" value="1"/>
</dbReference>
<dbReference type="AlphaFoldDB" id="A0A9Q1CQK6"/>
<organism evidence="2 3">
    <name type="scientific">Holothuria leucospilota</name>
    <name type="common">Black long sea cucumber</name>
    <name type="synonym">Mertensiothuria leucospilota</name>
    <dbReference type="NCBI Taxonomy" id="206669"/>
    <lineage>
        <taxon>Eukaryota</taxon>
        <taxon>Metazoa</taxon>
        <taxon>Echinodermata</taxon>
        <taxon>Eleutherozoa</taxon>
        <taxon>Echinozoa</taxon>
        <taxon>Holothuroidea</taxon>
        <taxon>Aspidochirotacea</taxon>
        <taxon>Aspidochirotida</taxon>
        <taxon>Holothuriidae</taxon>
        <taxon>Holothuria</taxon>
    </lineage>
</organism>
<protein>
    <submittedName>
        <fullName evidence="2">Zinc finger MYM-type protein 1</fullName>
    </submittedName>
</protein>
<dbReference type="InterPro" id="IPR012337">
    <property type="entry name" value="RNaseH-like_sf"/>
</dbReference>
<dbReference type="PANTHER" id="PTHR45749:SF37">
    <property type="entry name" value="OS05G0311600 PROTEIN"/>
    <property type="match status" value="1"/>
</dbReference>
<reference evidence="2" key="1">
    <citation type="submission" date="2021-10" db="EMBL/GenBank/DDBJ databases">
        <title>Tropical sea cucumber genome reveals ecological adaptation and Cuvierian tubules defense mechanism.</title>
        <authorList>
            <person name="Chen T."/>
        </authorList>
    </citation>
    <scope>NUCLEOTIDE SEQUENCE</scope>
    <source>
        <strain evidence="2">Nanhai2018</strain>
        <tissue evidence="2">Muscle</tissue>
    </source>
</reference>
<comment type="caution">
    <text evidence="2">The sequence shown here is derived from an EMBL/GenBank/DDBJ whole genome shotgun (WGS) entry which is preliminary data.</text>
</comment>
<dbReference type="SMART" id="SM00597">
    <property type="entry name" value="ZnF_TTF"/>
    <property type="match status" value="1"/>
</dbReference>
<dbReference type="InterPro" id="IPR008906">
    <property type="entry name" value="HATC_C_dom"/>
</dbReference>
<name>A0A9Q1CQK6_HOLLE</name>
<accession>A0A9Q1CQK6</accession>
<evidence type="ECO:0000313" key="3">
    <source>
        <dbReference type="Proteomes" id="UP001152320"/>
    </source>
</evidence>
<dbReference type="SUPFAM" id="SSF53098">
    <property type="entry name" value="Ribonuclease H-like"/>
    <property type="match status" value="1"/>
</dbReference>
<dbReference type="PANTHER" id="PTHR45749">
    <property type="match status" value="1"/>
</dbReference>
<feature type="domain" description="TTF-type" evidence="1">
    <location>
        <begin position="6"/>
        <end position="102"/>
    </location>
</feature>
<dbReference type="InterPro" id="IPR025398">
    <property type="entry name" value="DUF4371"/>
</dbReference>
<sequence>MKQQDCQRSFQSSWYKAYPWLEYSESHDAAFCFACRHFVIQTVHTEETFITGGFSNWKKARGKNGRLAKHNAADYHINAIVHWASFKESEKQVGSVQQRLSQVYRREIRENRHFVKTVGEVLLVTGVQNLSQRGHREDAESDNVGNLRRLLQLVSGHDEVIRKRLQEGPQNAKYTSPEIQNEMMKILAQMVREEILLEISESEQFSILVDETKDIRKTEQLSLVCRYYHDGEIKESFLSFKDAEGLDAKSLSDSIIALLSGYGLDYRKNLVGQGYDGASVMSGAISGVAKGIQDVAPSATYVHCYAHRLNLVIVDACKSVLSASQFFALLQELYVFVSGSYVHQKWVDIQRQLHPDDQPRELKRLGDTRWACRADACAVMLARLQAVLQLLQQISGENHGERAVEARGLLAQIDENFVARLVLMTTLLKKTKALSNMFQQDDVDLSEASNLAAVVMEELEDMRNKEEAIDQIWEEVREVVGSCEEDLAPTPRPRRAPRPSRQMEGYLVLEATGQREHATPKVEFRVNFMFPVLDRMLHELKRRFSDQNQDLLRGIDALSPSSRKFMAPDHLTALQEIHGASQEDMKHEVYQLKRLIQRKSEKGEEVPQNLQGLLVFLEPYKDAFFELYRLTKVAAIILVTSASCERSFSAMKLIKTYLRNSMGHDRLSDLGVLSIERMRAERLDLDEFVDKFAAAHKNRRIKLV</sequence>